<keyword evidence="5" id="KW-0547">Nucleotide-binding</keyword>
<organism evidence="13 14">
    <name type="scientific">Luteimicrobium subarcticum</name>
    <dbReference type="NCBI Taxonomy" id="620910"/>
    <lineage>
        <taxon>Bacteria</taxon>
        <taxon>Bacillati</taxon>
        <taxon>Actinomycetota</taxon>
        <taxon>Actinomycetes</taxon>
        <taxon>Micrococcales</taxon>
        <taxon>Luteimicrobium</taxon>
    </lineage>
</organism>
<dbReference type="Pfam" id="PF13796">
    <property type="entry name" value="Sensor"/>
    <property type="match status" value="1"/>
</dbReference>
<dbReference type="InterPro" id="IPR050482">
    <property type="entry name" value="Sensor_HK_TwoCompSys"/>
</dbReference>
<evidence type="ECO:0000256" key="8">
    <source>
        <dbReference type="ARBA" id="ARBA00023012"/>
    </source>
</evidence>
<feature type="transmembrane region" description="Helical" evidence="9">
    <location>
        <begin position="19"/>
        <end position="41"/>
    </location>
</feature>
<evidence type="ECO:0000259" key="11">
    <source>
        <dbReference type="Pfam" id="PF07730"/>
    </source>
</evidence>
<feature type="domain" description="Signal transduction histidine kinase subgroup 3 dimerisation and phosphoacceptor" evidence="11">
    <location>
        <begin position="233"/>
        <end position="298"/>
    </location>
</feature>
<dbReference type="Pfam" id="PF02518">
    <property type="entry name" value="HATPase_c"/>
    <property type="match status" value="1"/>
</dbReference>
<reference evidence="13 14" key="1">
    <citation type="submission" date="2017-11" db="EMBL/GenBank/DDBJ databases">
        <title>Genomic Encyclopedia of Archaeal and Bacterial Type Strains, Phase II (KMG-II): From Individual Species to Whole Genera.</title>
        <authorList>
            <person name="Goeker M."/>
        </authorList>
    </citation>
    <scope>NUCLEOTIDE SEQUENCE [LARGE SCALE GENOMIC DNA]</scope>
    <source>
        <strain evidence="13 14">DSM 22413</strain>
    </source>
</reference>
<dbReference type="AlphaFoldDB" id="A0A2M8WRV0"/>
<dbReference type="PANTHER" id="PTHR24421:SF10">
    <property type="entry name" value="NITRATE_NITRITE SENSOR PROTEIN NARQ"/>
    <property type="match status" value="1"/>
</dbReference>
<dbReference type="GO" id="GO:0016020">
    <property type="term" value="C:membrane"/>
    <property type="evidence" value="ECO:0007669"/>
    <property type="project" value="InterPro"/>
</dbReference>
<keyword evidence="4" id="KW-0808">Transferase</keyword>
<dbReference type="GO" id="GO:0000155">
    <property type="term" value="F:phosphorelay sensor kinase activity"/>
    <property type="evidence" value="ECO:0007669"/>
    <property type="project" value="InterPro"/>
</dbReference>
<evidence type="ECO:0000256" key="6">
    <source>
        <dbReference type="ARBA" id="ARBA00022777"/>
    </source>
</evidence>
<gene>
    <name evidence="13" type="ORF">CLV34_1146</name>
</gene>
<evidence type="ECO:0000313" key="14">
    <source>
        <dbReference type="Proteomes" id="UP000231586"/>
    </source>
</evidence>
<accession>A0A2M8WRV0</accession>
<dbReference type="InterPro" id="IPR011712">
    <property type="entry name" value="Sig_transdc_His_kin_sub3_dim/P"/>
</dbReference>
<feature type="transmembrane region" description="Helical" evidence="9">
    <location>
        <begin position="167"/>
        <end position="188"/>
    </location>
</feature>
<feature type="domain" description="Histidine kinase/HSP90-like ATPase" evidence="10">
    <location>
        <begin position="334"/>
        <end position="419"/>
    </location>
</feature>
<dbReference type="GO" id="GO:0005524">
    <property type="term" value="F:ATP binding"/>
    <property type="evidence" value="ECO:0007669"/>
    <property type="project" value="UniProtKB-KW"/>
</dbReference>
<keyword evidence="9" id="KW-1133">Transmembrane helix</keyword>
<evidence type="ECO:0000256" key="7">
    <source>
        <dbReference type="ARBA" id="ARBA00022840"/>
    </source>
</evidence>
<feature type="domain" description="Putative sensor" evidence="12">
    <location>
        <begin position="12"/>
        <end position="203"/>
    </location>
</feature>
<protein>
    <recommendedName>
        <fullName evidence="2">histidine kinase</fullName>
        <ecNumber evidence="2">2.7.13.3</ecNumber>
    </recommendedName>
</protein>
<dbReference type="InterPro" id="IPR025828">
    <property type="entry name" value="Put_sensor_dom"/>
</dbReference>
<evidence type="ECO:0000256" key="3">
    <source>
        <dbReference type="ARBA" id="ARBA00022553"/>
    </source>
</evidence>
<name>A0A2M8WRV0_9MICO</name>
<feature type="transmembrane region" description="Helical" evidence="9">
    <location>
        <begin position="121"/>
        <end position="147"/>
    </location>
</feature>
<dbReference type="PANTHER" id="PTHR24421">
    <property type="entry name" value="NITRATE/NITRITE SENSOR PROTEIN NARX-RELATED"/>
    <property type="match status" value="1"/>
</dbReference>
<evidence type="ECO:0000256" key="1">
    <source>
        <dbReference type="ARBA" id="ARBA00000085"/>
    </source>
</evidence>
<proteinExistence type="predicted"/>
<dbReference type="InterPro" id="IPR003594">
    <property type="entry name" value="HATPase_dom"/>
</dbReference>
<evidence type="ECO:0000256" key="5">
    <source>
        <dbReference type="ARBA" id="ARBA00022741"/>
    </source>
</evidence>
<evidence type="ECO:0000259" key="10">
    <source>
        <dbReference type="Pfam" id="PF02518"/>
    </source>
</evidence>
<dbReference type="Proteomes" id="UP000231586">
    <property type="component" value="Unassembled WGS sequence"/>
</dbReference>
<keyword evidence="3" id="KW-0597">Phosphoprotein</keyword>
<dbReference type="Gene3D" id="3.30.565.10">
    <property type="entry name" value="Histidine kinase-like ATPase, C-terminal domain"/>
    <property type="match status" value="1"/>
</dbReference>
<keyword evidence="9" id="KW-0812">Transmembrane</keyword>
<dbReference type="Pfam" id="PF07730">
    <property type="entry name" value="HisKA_3"/>
    <property type="match status" value="1"/>
</dbReference>
<dbReference type="SUPFAM" id="SSF55874">
    <property type="entry name" value="ATPase domain of HSP90 chaperone/DNA topoisomerase II/histidine kinase"/>
    <property type="match status" value="1"/>
</dbReference>
<keyword evidence="6 13" id="KW-0418">Kinase</keyword>
<dbReference type="EMBL" id="PGTZ01000007">
    <property type="protein sequence ID" value="PJI93672.1"/>
    <property type="molecule type" value="Genomic_DNA"/>
</dbReference>
<dbReference type="Gene3D" id="1.20.5.1930">
    <property type="match status" value="1"/>
</dbReference>
<keyword evidence="8" id="KW-0902">Two-component regulatory system</keyword>
<evidence type="ECO:0000256" key="2">
    <source>
        <dbReference type="ARBA" id="ARBA00012438"/>
    </source>
</evidence>
<evidence type="ECO:0000259" key="12">
    <source>
        <dbReference type="Pfam" id="PF13796"/>
    </source>
</evidence>
<dbReference type="InterPro" id="IPR036890">
    <property type="entry name" value="HATPase_C_sf"/>
</dbReference>
<comment type="catalytic activity">
    <reaction evidence="1">
        <text>ATP + protein L-histidine = ADP + protein N-phospho-L-histidine.</text>
        <dbReference type="EC" id="2.7.13.3"/>
    </reaction>
</comment>
<comment type="caution">
    <text evidence="13">The sequence shown here is derived from an EMBL/GenBank/DDBJ whole genome shotgun (WGS) entry which is preliminary data.</text>
</comment>
<sequence length="424" mass="44857">MGVALGRCLRLFGLGLWELVLMVWLLLGVCLTVLWVGLYLVPPTVDAIVRVARRQRRLARRYSGVGIAERYAPLPGAVLPDGDGRNRSAGGQLSRRWRRLAAQLRDPAVQRDLLWSLVDPVVGAVLVLVPPALVLNALWGVVLLFVWRPIVAADGTQWFLFVPVNDRPSAVLAAVVGVVLGVLGVLLAPRFVRWHASWAQVLLRPSGRSLERRVEELTVSRAAAVDDASAEVRRIERDLHDGAQARIVSMGMTLTAAERLMDTDPEAARAMIAEAKASSSAALQELRDLVRGIHPPVLADRGLVDAVRTLALEAPVPVDVVSTLDGRVSAPVESAVYFAVSELLANVAKHARATRASVEVSRVDGELVVVVADDGAGGASAAGGSGLAGISRRLGAFDGTLTLASRVGAGTVATVRVPVAVAGA</sequence>
<evidence type="ECO:0000313" key="13">
    <source>
        <dbReference type="EMBL" id="PJI93672.1"/>
    </source>
</evidence>
<keyword evidence="7" id="KW-0067">ATP-binding</keyword>
<dbReference type="EC" id="2.7.13.3" evidence="2"/>
<keyword evidence="9" id="KW-0472">Membrane</keyword>
<dbReference type="GO" id="GO:0046983">
    <property type="term" value="F:protein dimerization activity"/>
    <property type="evidence" value="ECO:0007669"/>
    <property type="project" value="InterPro"/>
</dbReference>
<evidence type="ECO:0000256" key="9">
    <source>
        <dbReference type="SAM" id="Phobius"/>
    </source>
</evidence>
<keyword evidence="14" id="KW-1185">Reference proteome</keyword>
<evidence type="ECO:0000256" key="4">
    <source>
        <dbReference type="ARBA" id="ARBA00022679"/>
    </source>
</evidence>